<dbReference type="OrthoDB" id="10378728at2759"/>
<feature type="region of interest" description="Disordered" evidence="1">
    <location>
        <begin position="59"/>
        <end position="86"/>
    </location>
</feature>
<gene>
    <name evidence="2" type="ORF">T07_828</name>
</gene>
<reference evidence="2 3" key="1">
    <citation type="submission" date="2015-01" db="EMBL/GenBank/DDBJ databases">
        <title>Evolution of Trichinella species and genotypes.</title>
        <authorList>
            <person name="Korhonen P.K."/>
            <person name="Edoardo P."/>
            <person name="Giuseppe L.R."/>
            <person name="Gasser R.B."/>
        </authorList>
    </citation>
    <scope>NUCLEOTIDE SEQUENCE [LARGE SCALE GENOMIC DNA]</scope>
    <source>
        <strain evidence="2">ISS37</strain>
    </source>
</reference>
<feature type="compositionally biased region" description="Basic and acidic residues" evidence="1">
    <location>
        <begin position="59"/>
        <end position="77"/>
    </location>
</feature>
<dbReference type="EMBL" id="JYDL01000130">
    <property type="protein sequence ID" value="KRX15459.1"/>
    <property type="molecule type" value="Genomic_DNA"/>
</dbReference>
<evidence type="ECO:0000256" key="1">
    <source>
        <dbReference type="SAM" id="MobiDB-lite"/>
    </source>
</evidence>
<comment type="caution">
    <text evidence="2">The sequence shown here is derived from an EMBL/GenBank/DDBJ whole genome shotgun (WGS) entry which is preliminary data.</text>
</comment>
<evidence type="ECO:0000313" key="2">
    <source>
        <dbReference type="EMBL" id="KRX15459.1"/>
    </source>
</evidence>
<organism evidence="2 3">
    <name type="scientific">Trichinella nelsoni</name>
    <dbReference type="NCBI Taxonomy" id="6336"/>
    <lineage>
        <taxon>Eukaryota</taxon>
        <taxon>Metazoa</taxon>
        <taxon>Ecdysozoa</taxon>
        <taxon>Nematoda</taxon>
        <taxon>Enoplea</taxon>
        <taxon>Dorylaimia</taxon>
        <taxon>Trichinellida</taxon>
        <taxon>Trichinellidae</taxon>
        <taxon>Trichinella</taxon>
    </lineage>
</organism>
<protein>
    <submittedName>
        <fullName evidence="2">Uncharacterized protein</fullName>
    </submittedName>
</protein>
<keyword evidence="3" id="KW-1185">Reference proteome</keyword>
<dbReference type="AlphaFoldDB" id="A0A0V0RLV0"/>
<name>A0A0V0RLV0_9BILA</name>
<sequence>MHFYDNKGRVQSGCKENFASTKLTSTLVQTNERVKKTKFPNDDSSHMLLDYIDSERWRSDEQTDGSHIREVGKEKIHSANKQKAHK</sequence>
<dbReference type="Proteomes" id="UP000054630">
    <property type="component" value="Unassembled WGS sequence"/>
</dbReference>
<proteinExistence type="predicted"/>
<evidence type="ECO:0000313" key="3">
    <source>
        <dbReference type="Proteomes" id="UP000054630"/>
    </source>
</evidence>
<accession>A0A0V0RLV0</accession>